<protein>
    <recommendedName>
        <fullName evidence="3">Flagellar hook-length control protein FliK</fullName>
    </recommendedName>
</protein>
<evidence type="ECO:0008006" key="3">
    <source>
        <dbReference type="Google" id="ProtNLM"/>
    </source>
</evidence>
<dbReference type="Proteomes" id="UP000180254">
    <property type="component" value="Unassembled WGS sequence"/>
</dbReference>
<dbReference type="STRING" id="39480.EUAN_05250"/>
<reference evidence="1 2" key="1">
    <citation type="submission" date="2016-09" db="EMBL/GenBank/DDBJ databases">
        <title>Genome sequence of Eubacterium angustum.</title>
        <authorList>
            <person name="Poehlein A."/>
            <person name="Daniel R."/>
        </authorList>
    </citation>
    <scope>NUCLEOTIDE SEQUENCE [LARGE SCALE GENOMIC DNA]</scope>
    <source>
        <strain evidence="1 2">DSM 1989</strain>
    </source>
</reference>
<organism evidence="1 2">
    <name type="scientific">Andreesenia angusta</name>
    <dbReference type="NCBI Taxonomy" id="39480"/>
    <lineage>
        <taxon>Bacteria</taxon>
        <taxon>Bacillati</taxon>
        <taxon>Bacillota</taxon>
        <taxon>Tissierellia</taxon>
        <taxon>Tissierellales</taxon>
        <taxon>Gottschalkiaceae</taxon>
        <taxon>Andreesenia</taxon>
    </lineage>
</organism>
<comment type="caution">
    <text evidence="1">The sequence shown here is derived from an EMBL/GenBank/DDBJ whole genome shotgun (WGS) entry which is preliminary data.</text>
</comment>
<dbReference type="OrthoDB" id="1706616at2"/>
<sequence>MRINIPMVRSNEFSDRNMFAKLKPGDKIRGKVLEIKGDLVRLELRSGEVVYGKSEIPLDFSNEKFMSFIVKEMGDNILSLVPDYDSIELNDNYTIKNERLIMNKVLEFLGLEKSDENIELVKNMVKFNMPLDSDTVQESLKYMDKIISLLNIEPSEDAYVLSKNIDHMKEDLANFFKLPKDEAEAKAPSASAEAGDFEELEFKEINYSRDKLALSSKAEETAVGKEASKGDAALKGTVVQEGADIPEKANIERLKSLIDALDRDIKQKIEGGSPELEVAEKERLQMEKSLYKNVTDEVKSELQKLFPEGKLTEKDIQKLVFLNRAEVKVSIENLKSLESILKGESISGELESILESAVSEKLILPEDKLKLQNMAEKIVSKLGEKDIETIKEYKENINEILKEVSEKLSQESPKSEQLSKQIGSLGEKLDMYNKINEKSMFMFIPLNVERDEVKDKLYFMSKRRHGAQSETIRAYISLQTENLDRVSAVCDYKYGRLDISFRVGKEKVELFSSTKDVLKTALSSVGYSDVNINIKEDIQEDILDMMSDESSINYMINVKV</sequence>
<dbReference type="EMBL" id="MKIE01000002">
    <property type="protein sequence ID" value="OHW62741.1"/>
    <property type="molecule type" value="Genomic_DNA"/>
</dbReference>
<accession>A0A1S1V813</accession>
<keyword evidence="2" id="KW-1185">Reference proteome</keyword>
<proteinExistence type="predicted"/>
<evidence type="ECO:0000313" key="1">
    <source>
        <dbReference type="EMBL" id="OHW62741.1"/>
    </source>
</evidence>
<dbReference type="AlphaFoldDB" id="A0A1S1V813"/>
<gene>
    <name evidence="1" type="ORF">EUAN_05250</name>
</gene>
<dbReference type="RefSeq" id="WP_071061409.1">
    <property type="nucleotide sequence ID" value="NZ_MKIE01000002.1"/>
</dbReference>
<name>A0A1S1V813_9FIRM</name>
<evidence type="ECO:0000313" key="2">
    <source>
        <dbReference type="Proteomes" id="UP000180254"/>
    </source>
</evidence>